<accession>A0A8C0ZBG1</accession>
<keyword evidence="2" id="KW-0963">Cytoplasm</keyword>
<dbReference type="GO" id="GO:0005524">
    <property type="term" value="F:ATP binding"/>
    <property type="evidence" value="ECO:0007669"/>
    <property type="project" value="UniProtKB-UniRule"/>
</dbReference>
<dbReference type="FunFam" id="3.40.850.10:FF:000040">
    <property type="entry name" value="Kinesin-like protein"/>
    <property type="match status" value="1"/>
</dbReference>
<proteinExistence type="inferred from homology"/>
<keyword evidence="4 16" id="KW-0493">Microtubule</keyword>
<feature type="compositionally biased region" description="Low complexity" evidence="18">
    <location>
        <begin position="23"/>
        <end position="39"/>
    </location>
</feature>
<keyword evidence="3" id="KW-0597">Phosphoprotein</keyword>
<keyword evidence="11" id="KW-0206">Cytoskeleton</keyword>
<name>A0A8C0ZBG1_CYACU</name>
<evidence type="ECO:0000256" key="14">
    <source>
        <dbReference type="ARBA" id="ARBA00063408"/>
    </source>
</evidence>
<evidence type="ECO:0000256" key="3">
    <source>
        <dbReference type="ARBA" id="ARBA00022553"/>
    </source>
</evidence>
<feature type="compositionally biased region" description="Basic and acidic residues" evidence="18">
    <location>
        <begin position="630"/>
        <end position="641"/>
    </location>
</feature>
<keyword evidence="9" id="KW-0969">Cilium</keyword>
<feature type="compositionally biased region" description="Basic and acidic residues" evidence="18">
    <location>
        <begin position="115"/>
        <end position="153"/>
    </location>
</feature>
<feature type="compositionally biased region" description="Basic and acidic residues" evidence="18">
    <location>
        <begin position="679"/>
        <end position="692"/>
    </location>
</feature>
<evidence type="ECO:0000256" key="18">
    <source>
        <dbReference type="SAM" id="MobiDB-lite"/>
    </source>
</evidence>
<dbReference type="Proteomes" id="UP000694410">
    <property type="component" value="Unplaced"/>
</dbReference>
<evidence type="ECO:0000256" key="7">
    <source>
        <dbReference type="ARBA" id="ARBA00022846"/>
    </source>
</evidence>
<evidence type="ECO:0000256" key="9">
    <source>
        <dbReference type="ARBA" id="ARBA00023069"/>
    </source>
</evidence>
<dbReference type="InterPro" id="IPR036961">
    <property type="entry name" value="Kinesin_motor_dom_sf"/>
</dbReference>
<evidence type="ECO:0000256" key="6">
    <source>
        <dbReference type="ARBA" id="ARBA00022840"/>
    </source>
</evidence>
<dbReference type="InterPro" id="IPR019821">
    <property type="entry name" value="Kinesin_motor_CS"/>
</dbReference>
<dbReference type="GO" id="GO:0008017">
    <property type="term" value="F:microtubule binding"/>
    <property type="evidence" value="ECO:0007669"/>
    <property type="project" value="InterPro"/>
</dbReference>
<dbReference type="InterPro" id="IPR001752">
    <property type="entry name" value="Kinesin_motor_dom"/>
</dbReference>
<dbReference type="PANTHER" id="PTHR47968">
    <property type="entry name" value="CENTROMERE PROTEIN E"/>
    <property type="match status" value="1"/>
</dbReference>
<evidence type="ECO:0000256" key="11">
    <source>
        <dbReference type="ARBA" id="ARBA00023212"/>
    </source>
</evidence>
<feature type="coiled-coil region" evidence="17">
    <location>
        <begin position="783"/>
        <end position="853"/>
    </location>
</feature>
<dbReference type="InterPro" id="IPR056524">
    <property type="entry name" value="KIF6/9_C"/>
</dbReference>
<dbReference type="GO" id="GO:0003777">
    <property type="term" value="F:microtubule motor activity"/>
    <property type="evidence" value="ECO:0007669"/>
    <property type="project" value="InterPro"/>
</dbReference>
<dbReference type="PRINTS" id="PR00380">
    <property type="entry name" value="KINESINHEAVY"/>
</dbReference>
<dbReference type="GO" id="GO:0005874">
    <property type="term" value="C:microtubule"/>
    <property type="evidence" value="ECO:0007669"/>
    <property type="project" value="UniProtKB-KW"/>
</dbReference>
<keyword evidence="12" id="KW-0966">Cell projection</keyword>
<comment type="function">
    <text evidence="13">Essential for normal male fertility and for progressive motility of spermatozoa.</text>
</comment>
<dbReference type="SMART" id="SM00129">
    <property type="entry name" value="KISc"/>
    <property type="match status" value="1"/>
</dbReference>
<organism evidence="20 21">
    <name type="scientific">Cyanistes caeruleus</name>
    <name type="common">Eurasian blue tit</name>
    <name type="synonym">Parus caeruleus</name>
    <dbReference type="NCBI Taxonomy" id="156563"/>
    <lineage>
        <taxon>Eukaryota</taxon>
        <taxon>Metazoa</taxon>
        <taxon>Chordata</taxon>
        <taxon>Craniata</taxon>
        <taxon>Vertebrata</taxon>
        <taxon>Euteleostomi</taxon>
        <taxon>Archelosauria</taxon>
        <taxon>Archosauria</taxon>
        <taxon>Dinosauria</taxon>
        <taxon>Saurischia</taxon>
        <taxon>Theropoda</taxon>
        <taxon>Coelurosauria</taxon>
        <taxon>Aves</taxon>
        <taxon>Neognathae</taxon>
        <taxon>Neoaves</taxon>
        <taxon>Telluraves</taxon>
        <taxon>Australaves</taxon>
        <taxon>Passeriformes</taxon>
        <taxon>Paridae</taxon>
        <taxon>Cyanistes</taxon>
    </lineage>
</organism>
<evidence type="ECO:0000256" key="5">
    <source>
        <dbReference type="ARBA" id="ARBA00022741"/>
    </source>
</evidence>
<feature type="binding site" evidence="15">
    <location>
        <begin position="264"/>
        <end position="271"/>
    </location>
    <ligand>
        <name>ATP</name>
        <dbReference type="ChEBI" id="CHEBI:30616"/>
    </ligand>
</feature>
<evidence type="ECO:0000313" key="21">
    <source>
        <dbReference type="Proteomes" id="UP000694410"/>
    </source>
</evidence>
<feature type="region of interest" description="Disordered" evidence="18">
    <location>
        <begin position="620"/>
        <end position="744"/>
    </location>
</feature>
<gene>
    <name evidence="20" type="primary">KIF9</name>
</gene>
<dbReference type="OrthoDB" id="3176171at2759"/>
<sequence length="979" mass="111148">MHQILGIQLRIRRRFQHRPGHSRPAAVPLRPRRALAPPGRRMRGHFRARPEAAVTIENPEVDAAMATPDAASDSAVEGSQEEEEQEGSEGLETNPSSVSNAEGEQTSSVIPVKSQEQEQKQEQEQEQEKDHEQKEKDQEQEKEEKEKQKKQDDQESIISSLLSEVEHEGNSPRTPKRVLAFVRVKPTAHFAQDMIKLGSDNKSIDIYIQKSPKGGVVNNSQTEWSFKLDGLLHNTSQEMVYETVAKNVVAKALQGYNGTIMCYGQTGAGKTYTMTGAASEYRNRGIIPRAIQQIFKSAAEFLNILVSVRISYLEIYNESLFDLLAPALGRGCKDNQLAVMDGPQGIYVKGLSIHPVSHEEEALHLLFEGETNRVIGEHSLNKNSSRSHCIFTMYIECRSRDYTNHKCLKSKITLIDLAGSERLSKTGSEGQVRVEASYINKSLSFLEQLIIALADPKREHIPFRQSKLTHVLKDSLGGNCNTVLVTNIYGEAEHVEETLSSLRFATRMNWVTAEPVPNEPFYREASVKALEEEIHLLKQELIMQDSLANRSFMSYNPLTTSQRAEIRSQVQKYLKGVIEEISIVNVRQIQEVFRQFKVIVSQQEEEVECRLWNKYGLGRKDSAAESESNSDLRLEEAREQQQEQEDVETAAGKEEDLEQEEDEETLGAGSPPTSPIPGGKKEAEEGDEKERSGSPPSEASQDDSPLSKSPTKDLDEEEEGSDQESDEEASVPPSVQDSQLRSPLPKQEAFEMFKKEAGREIHRIFRENKRLLISRKKRSHSVAQRIKRIKQQMEAIKEALEAQKRKRRQEGEYTDEDGQVIIDEKEFSLILKLKELKEKHRAAFTELRNLKAEIQYGQQLLDKCRKRLISEFEIWYNESFLIPEHVREALKPGGNITPGMIPINRVTCLGEDEQDKFERMQGTVLPDCPRSVSFYRARMNMDQKQTFNRSMVALRKMRRKHGLVPAAGKKKSLSFLPMP</sequence>
<evidence type="ECO:0000256" key="1">
    <source>
        <dbReference type="ARBA" id="ARBA00004611"/>
    </source>
</evidence>
<dbReference type="Pfam" id="PF23735">
    <property type="entry name" value="KIF9"/>
    <property type="match status" value="1"/>
</dbReference>
<dbReference type="GO" id="GO:0007018">
    <property type="term" value="P:microtubule-based movement"/>
    <property type="evidence" value="ECO:0007669"/>
    <property type="project" value="InterPro"/>
</dbReference>
<evidence type="ECO:0000256" key="2">
    <source>
        <dbReference type="ARBA" id="ARBA00022490"/>
    </source>
</evidence>
<keyword evidence="7" id="KW-0282">Flagellum</keyword>
<keyword evidence="6 15" id="KW-0067">ATP-binding</keyword>
<keyword evidence="5 15" id="KW-0547">Nucleotide-binding</keyword>
<keyword evidence="10 15" id="KW-0505">Motor protein</keyword>
<protein>
    <recommendedName>
        <fullName evidence="16">Kinesin-like protein</fullName>
    </recommendedName>
</protein>
<feature type="domain" description="Kinesin motor" evidence="19">
    <location>
        <begin position="177"/>
        <end position="511"/>
    </location>
</feature>
<keyword evidence="8 17" id="KW-0175">Coiled coil</keyword>
<feature type="compositionally biased region" description="Polar residues" evidence="18">
    <location>
        <begin position="91"/>
        <end position="109"/>
    </location>
</feature>
<evidence type="ECO:0000256" key="12">
    <source>
        <dbReference type="ARBA" id="ARBA00023273"/>
    </source>
</evidence>
<feature type="compositionally biased region" description="Acidic residues" evidence="18">
    <location>
        <begin position="655"/>
        <end position="665"/>
    </location>
</feature>
<reference evidence="20" key="1">
    <citation type="submission" date="2025-08" db="UniProtKB">
        <authorList>
            <consortium name="Ensembl"/>
        </authorList>
    </citation>
    <scope>IDENTIFICATION</scope>
</reference>
<evidence type="ECO:0000313" key="20">
    <source>
        <dbReference type="Ensembl" id="ENSCCEP00000008069.1"/>
    </source>
</evidence>
<evidence type="ECO:0000256" key="4">
    <source>
        <dbReference type="ARBA" id="ARBA00022701"/>
    </source>
</evidence>
<evidence type="ECO:0000256" key="8">
    <source>
        <dbReference type="ARBA" id="ARBA00023054"/>
    </source>
</evidence>
<dbReference type="PROSITE" id="PS00411">
    <property type="entry name" value="KINESIN_MOTOR_1"/>
    <property type="match status" value="1"/>
</dbReference>
<evidence type="ECO:0000256" key="17">
    <source>
        <dbReference type="SAM" id="Coils"/>
    </source>
</evidence>
<evidence type="ECO:0000256" key="13">
    <source>
        <dbReference type="ARBA" id="ARBA00059553"/>
    </source>
</evidence>
<dbReference type="KEGG" id="ccae:111925575"/>
<feature type="compositionally biased region" description="Acidic residues" evidence="18">
    <location>
        <begin position="714"/>
        <end position="729"/>
    </location>
</feature>
<reference evidence="20" key="2">
    <citation type="submission" date="2025-09" db="UniProtKB">
        <authorList>
            <consortium name="Ensembl"/>
        </authorList>
    </citation>
    <scope>IDENTIFICATION</scope>
</reference>
<dbReference type="PROSITE" id="PS50067">
    <property type="entry name" value="KINESIN_MOTOR_2"/>
    <property type="match status" value="1"/>
</dbReference>
<dbReference type="AlphaFoldDB" id="A0A8C0ZBG1"/>
<evidence type="ECO:0000256" key="10">
    <source>
        <dbReference type="ARBA" id="ARBA00023175"/>
    </source>
</evidence>
<dbReference type="GeneID" id="111925575"/>
<dbReference type="SUPFAM" id="SSF52540">
    <property type="entry name" value="P-loop containing nucleoside triphosphate hydrolases"/>
    <property type="match status" value="1"/>
</dbReference>
<dbReference type="InterPro" id="IPR027417">
    <property type="entry name" value="P-loop_NTPase"/>
</dbReference>
<dbReference type="Ensembl" id="ENSCCET00000012864.1">
    <property type="protein sequence ID" value="ENSCCEP00000008069.1"/>
    <property type="gene ID" value="ENSCCEG00000008383.1"/>
</dbReference>
<keyword evidence="21" id="KW-1185">Reference proteome</keyword>
<dbReference type="InterPro" id="IPR027640">
    <property type="entry name" value="Kinesin-like_fam"/>
</dbReference>
<feature type="compositionally biased region" description="Acidic residues" evidence="18">
    <location>
        <begin position="79"/>
        <end position="89"/>
    </location>
</feature>
<evidence type="ECO:0000259" key="19">
    <source>
        <dbReference type="PROSITE" id="PS50067"/>
    </source>
</evidence>
<dbReference type="CTD" id="64147"/>
<comment type="subunit">
    <text evidence="14">Interacts with HYDIN.</text>
</comment>
<dbReference type="Gene3D" id="3.40.850.10">
    <property type="entry name" value="Kinesin motor domain"/>
    <property type="match status" value="1"/>
</dbReference>
<dbReference type="Pfam" id="PF00225">
    <property type="entry name" value="Kinesin"/>
    <property type="match status" value="1"/>
</dbReference>
<feature type="region of interest" description="Disordered" evidence="18">
    <location>
        <begin position="16"/>
        <end position="155"/>
    </location>
</feature>
<feature type="compositionally biased region" description="Polar residues" evidence="18">
    <location>
        <begin position="694"/>
        <end position="709"/>
    </location>
</feature>
<comment type="subcellular location">
    <subcellularLocation>
        <location evidence="1">Cytoplasm</location>
        <location evidence="1">Cytoskeleton</location>
        <location evidence="1">Flagellum axoneme</location>
    </subcellularLocation>
</comment>
<dbReference type="RefSeq" id="XP_023777840.1">
    <property type="nucleotide sequence ID" value="XM_023922072.1"/>
</dbReference>
<dbReference type="PANTHER" id="PTHR47968:SF62">
    <property type="entry name" value="KINESIN FAMILY MEMBER 5A"/>
    <property type="match status" value="1"/>
</dbReference>
<evidence type="ECO:0000256" key="16">
    <source>
        <dbReference type="RuleBase" id="RU000394"/>
    </source>
</evidence>
<comment type="similarity">
    <text evidence="15 16">Belongs to the TRAFAC class myosin-kinesin ATPase superfamily. Kinesin family.</text>
</comment>
<evidence type="ECO:0000256" key="15">
    <source>
        <dbReference type="PROSITE-ProRule" id="PRU00283"/>
    </source>
</evidence>